<gene>
    <name evidence="1" type="ordered locus">Minf_2086</name>
</gene>
<evidence type="ECO:0000313" key="2">
    <source>
        <dbReference type="Proteomes" id="UP000009149"/>
    </source>
</evidence>
<reference evidence="1 2" key="1">
    <citation type="journal article" date="2008" name="Biol. Direct">
        <title>Complete genome sequence of the extremely acidophilic methanotroph isolate V4, Methylacidiphilum infernorum, a representative of the bacterial phylum Verrucomicrobia.</title>
        <authorList>
            <person name="Hou S."/>
            <person name="Makarova K.S."/>
            <person name="Saw J.H."/>
            <person name="Senin P."/>
            <person name="Ly B.V."/>
            <person name="Zhou Z."/>
            <person name="Ren Y."/>
            <person name="Wang J."/>
            <person name="Galperin M.Y."/>
            <person name="Omelchenko M.V."/>
            <person name="Wolf Y.I."/>
            <person name="Yutin N."/>
            <person name="Koonin E.V."/>
            <person name="Stott M.B."/>
            <person name="Mountain B.W."/>
            <person name="Crowe M.A."/>
            <person name="Smirnova A.V."/>
            <person name="Dunfield P.F."/>
            <person name="Feng L."/>
            <person name="Wang L."/>
            <person name="Alam M."/>
        </authorList>
    </citation>
    <scope>NUCLEOTIDE SEQUENCE [LARGE SCALE GENOMIC DNA]</scope>
    <source>
        <strain evidence="2">Isolate V4</strain>
    </source>
</reference>
<dbReference type="HOGENOM" id="CLU_3390255_0_0_0"/>
<protein>
    <submittedName>
        <fullName evidence="1">Uncharacterized protein</fullName>
    </submittedName>
</protein>
<dbReference type="AlphaFoldDB" id="B3DZ48"/>
<dbReference type="Proteomes" id="UP000009149">
    <property type="component" value="Chromosome"/>
</dbReference>
<accession>B3DZ48</accession>
<sequence>MAFFSLGGGERPSWPTSYKIKQALPFFYPRKP</sequence>
<name>B3DZ48_METI4</name>
<evidence type="ECO:0000313" key="1">
    <source>
        <dbReference type="EMBL" id="ACD84140.1"/>
    </source>
</evidence>
<dbReference type="KEGG" id="min:Minf_2086"/>
<proteinExistence type="predicted"/>
<organism evidence="1 2">
    <name type="scientific">Methylacidiphilum infernorum (isolate V4)</name>
    <name type="common">Methylokorus infernorum (strain V4)</name>
    <dbReference type="NCBI Taxonomy" id="481448"/>
    <lineage>
        <taxon>Bacteria</taxon>
        <taxon>Pseudomonadati</taxon>
        <taxon>Verrucomicrobiota</taxon>
        <taxon>Methylacidiphilae</taxon>
        <taxon>Methylacidiphilales</taxon>
        <taxon>Methylacidiphilaceae</taxon>
        <taxon>Methylacidiphilum (ex Ratnadevi et al. 2023)</taxon>
    </lineage>
</organism>
<dbReference type="EMBL" id="CP000975">
    <property type="protein sequence ID" value="ACD84140.1"/>
    <property type="molecule type" value="Genomic_DNA"/>
</dbReference>